<dbReference type="PATRIC" id="fig|1291379.3.peg.1338"/>
<dbReference type="SUPFAM" id="SSF82185">
    <property type="entry name" value="Histone H3 K4-specific methyltransferase SET7/9 N-terminal domain"/>
    <property type="match status" value="1"/>
</dbReference>
<gene>
    <name evidence="1" type="ORF">TPE_1346</name>
</gene>
<organism evidence="1 2">
    <name type="scientific">Treponema pedis str. T A4</name>
    <dbReference type="NCBI Taxonomy" id="1291379"/>
    <lineage>
        <taxon>Bacteria</taxon>
        <taxon>Pseudomonadati</taxon>
        <taxon>Spirochaetota</taxon>
        <taxon>Spirochaetia</taxon>
        <taxon>Spirochaetales</taxon>
        <taxon>Treponemataceae</taxon>
        <taxon>Treponema</taxon>
    </lineage>
</organism>
<dbReference type="Proteomes" id="UP000015620">
    <property type="component" value="Chromosome"/>
</dbReference>
<accession>S6A3S9</accession>
<dbReference type="KEGG" id="tped:TPE_1346"/>
<dbReference type="GeneID" id="301089925"/>
<name>S6A3S9_9SPIR</name>
<dbReference type="OrthoDB" id="6334863at2"/>
<dbReference type="EMBL" id="CP004120">
    <property type="protein sequence ID" value="AGT43841.1"/>
    <property type="molecule type" value="Genomic_DNA"/>
</dbReference>
<dbReference type="STRING" id="1291379.TPE_1346"/>
<evidence type="ECO:0000313" key="1">
    <source>
        <dbReference type="EMBL" id="AGT43841.1"/>
    </source>
</evidence>
<evidence type="ECO:0000313" key="2">
    <source>
        <dbReference type="Proteomes" id="UP000015620"/>
    </source>
</evidence>
<reference evidence="1 2" key="1">
    <citation type="journal article" date="2013" name="PLoS ONE">
        <title>Genome-Wide Relatedness of Treponema pedis, from Gingiva and Necrotic Skin Lesions of Pigs, with the Human Oral Pathogen Treponema denticola.</title>
        <authorList>
            <person name="Svartstrom O."/>
            <person name="Mushtaq M."/>
            <person name="Pringle M."/>
            <person name="Segerman B."/>
        </authorList>
    </citation>
    <scope>NUCLEOTIDE SEQUENCE [LARGE SCALE GENOMIC DNA]</scope>
    <source>
        <strain evidence="1">T A4</strain>
    </source>
</reference>
<evidence type="ECO:0008006" key="3">
    <source>
        <dbReference type="Google" id="ProtNLM"/>
    </source>
</evidence>
<dbReference type="HOGENOM" id="CLU_2572862_0_0_12"/>
<keyword evidence="2" id="KW-1185">Reference proteome</keyword>
<sequence>MDEKLIVNSLYLSNDDSGYIYYNGKLFTGIEEWYNKDGVLGSRTEYIDGLQDGTMVGYYENGTVRSQSQYKKGCVHESDYR</sequence>
<dbReference type="AlphaFoldDB" id="S6A3S9"/>
<dbReference type="RefSeq" id="WP_020965141.1">
    <property type="nucleotide sequence ID" value="NC_022097.1"/>
</dbReference>
<dbReference type="Gene3D" id="3.90.930.1">
    <property type="match status" value="1"/>
</dbReference>
<protein>
    <recommendedName>
        <fullName evidence="3">MORN repeat-containing protein</fullName>
    </recommendedName>
</protein>
<proteinExistence type="predicted"/>